<dbReference type="Proteomes" id="UP000256900">
    <property type="component" value="Unassembled WGS sequence"/>
</dbReference>
<evidence type="ECO:0000256" key="2">
    <source>
        <dbReference type="ARBA" id="ARBA00023012"/>
    </source>
</evidence>
<evidence type="ECO:0000256" key="6">
    <source>
        <dbReference type="PROSITE-ProRule" id="PRU00169"/>
    </source>
</evidence>
<protein>
    <submittedName>
        <fullName evidence="10">Winged helix family two component transcriptional regulator</fullName>
    </submittedName>
</protein>
<dbReference type="PROSITE" id="PS50110">
    <property type="entry name" value="RESPONSE_REGULATORY"/>
    <property type="match status" value="1"/>
</dbReference>
<dbReference type="OrthoDB" id="9784252at2"/>
<feature type="domain" description="Response regulatory" evidence="8">
    <location>
        <begin position="25"/>
        <end position="142"/>
    </location>
</feature>
<keyword evidence="2" id="KW-0902">Two-component regulatory system</keyword>
<feature type="modified residue" description="4-aspartylphosphate" evidence="6">
    <location>
        <position position="74"/>
    </location>
</feature>
<dbReference type="SUPFAM" id="SSF52172">
    <property type="entry name" value="CheY-like"/>
    <property type="match status" value="1"/>
</dbReference>
<comment type="caution">
    <text evidence="10">The sequence shown here is derived from an EMBL/GenBank/DDBJ whole genome shotgun (WGS) entry which is preliminary data.</text>
</comment>
<feature type="DNA-binding region" description="OmpR/PhoB-type" evidence="7">
    <location>
        <begin position="154"/>
        <end position="249"/>
    </location>
</feature>
<dbReference type="Gene3D" id="1.10.10.10">
    <property type="entry name" value="Winged helix-like DNA-binding domain superfamily/Winged helix DNA-binding domain"/>
    <property type="match status" value="1"/>
</dbReference>
<dbReference type="Pfam" id="PF00486">
    <property type="entry name" value="Trans_reg_C"/>
    <property type="match status" value="1"/>
</dbReference>
<dbReference type="InterPro" id="IPR016032">
    <property type="entry name" value="Sig_transdc_resp-reg_C-effctor"/>
</dbReference>
<dbReference type="InterPro" id="IPR001867">
    <property type="entry name" value="OmpR/PhoB-type_DNA-bd"/>
</dbReference>
<dbReference type="GO" id="GO:0005829">
    <property type="term" value="C:cytosol"/>
    <property type="evidence" value="ECO:0007669"/>
    <property type="project" value="TreeGrafter"/>
</dbReference>
<organism evidence="10 11">
    <name type="scientific">Methylovirgula ligni</name>
    <dbReference type="NCBI Taxonomy" id="569860"/>
    <lineage>
        <taxon>Bacteria</taxon>
        <taxon>Pseudomonadati</taxon>
        <taxon>Pseudomonadota</taxon>
        <taxon>Alphaproteobacteria</taxon>
        <taxon>Hyphomicrobiales</taxon>
        <taxon>Beijerinckiaceae</taxon>
        <taxon>Methylovirgula</taxon>
    </lineage>
</organism>
<dbReference type="InterPro" id="IPR039420">
    <property type="entry name" value="WalR-like"/>
</dbReference>
<sequence>MSEPDFERDASVESETPIPADDAAHLLIIDDDRRIRILLQRYLSQEGYRITLAGNAEEADAALKNFSFDLIVLDVMMPGENGLEFAARLRADNSERGRVPILMLTARAETEDRIAGFEKGVDDFLPKPFEPRELSLRIASILRRVQPAEPATQITHVHFGGFSFDLDRGDLRRGEDIVRLTERERDMLRLLAARPGETVSRDVLAGPGGAGNERTVDVQVNRLRHKIERDPANPLHLQTVRGAGYRLLIDR</sequence>
<dbReference type="EMBL" id="QUMO01000001">
    <property type="protein sequence ID" value="REF89287.1"/>
    <property type="molecule type" value="Genomic_DNA"/>
</dbReference>
<dbReference type="Gene3D" id="3.40.50.2300">
    <property type="match status" value="1"/>
</dbReference>
<dbReference type="GO" id="GO:0006355">
    <property type="term" value="P:regulation of DNA-templated transcription"/>
    <property type="evidence" value="ECO:0007669"/>
    <property type="project" value="InterPro"/>
</dbReference>
<dbReference type="PANTHER" id="PTHR48111">
    <property type="entry name" value="REGULATOR OF RPOS"/>
    <property type="match status" value="1"/>
</dbReference>
<evidence type="ECO:0000256" key="7">
    <source>
        <dbReference type="PROSITE-ProRule" id="PRU01091"/>
    </source>
</evidence>
<evidence type="ECO:0000313" key="11">
    <source>
        <dbReference type="Proteomes" id="UP000256900"/>
    </source>
</evidence>
<keyword evidence="3" id="KW-0805">Transcription regulation</keyword>
<dbReference type="GO" id="GO:0000976">
    <property type="term" value="F:transcription cis-regulatory region binding"/>
    <property type="evidence" value="ECO:0007669"/>
    <property type="project" value="TreeGrafter"/>
</dbReference>
<keyword evidence="11" id="KW-1185">Reference proteome</keyword>
<dbReference type="SMART" id="SM00448">
    <property type="entry name" value="REC"/>
    <property type="match status" value="1"/>
</dbReference>
<keyword evidence="4 7" id="KW-0238">DNA-binding</keyword>
<dbReference type="Pfam" id="PF00072">
    <property type="entry name" value="Response_reg"/>
    <property type="match status" value="1"/>
</dbReference>
<gene>
    <name evidence="10" type="ORF">DES32_0506</name>
</gene>
<evidence type="ECO:0000259" key="9">
    <source>
        <dbReference type="PROSITE" id="PS51755"/>
    </source>
</evidence>
<evidence type="ECO:0000256" key="5">
    <source>
        <dbReference type="ARBA" id="ARBA00023163"/>
    </source>
</evidence>
<evidence type="ECO:0000256" key="3">
    <source>
        <dbReference type="ARBA" id="ARBA00023015"/>
    </source>
</evidence>
<dbReference type="SMART" id="SM00862">
    <property type="entry name" value="Trans_reg_C"/>
    <property type="match status" value="1"/>
</dbReference>
<feature type="domain" description="OmpR/PhoB-type" evidence="9">
    <location>
        <begin position="154"/>
        <end position="249"/>
    </location>
</feature>
<evidence type="ECO:0000256" key="1">
    <source>
        <dbReference type="ARBA" id="ARBA00022553"/>
    </source>
</evidence>
<dbReference type="AlphaFoldDB" id="A0A3D9Z2D8"/>
<accession>A0A3D9Z2D8</accession>
<dbReference type="SUPFAM" id="SSF46894">
    <property type="entry name" value="C-terminal effector domain of the bipartite response regulators"/>
    <property type="match status" value="1"/>
</dbReference>
<dbReference type="InterPro" id="IPR036388">
    <property type="entry name" value="WH-like_DNA-bd_sf"/>
</dbReference>
<dbReference type="CDD" id="cd00383">
    <property type="entry name" value="trans_reg_C"/>
    <property type="match status" value="1"/>
</dbReference>
<dbReference type="InterPro" id="IPR001789">
    <property type="entry name" value="Sig_transdc_resp-reg_receiver"/>
</dbReference>
<dbReference type="CDD" id="cd17574">
    <property type="entry name" value="REC_OmpR"/>
    <property type="match status" value="1"/>
</dbReference>
<name>A0A3D9Z2D8_9HYPH</name>
<proteinExistence type="predicted"/>
<reference evidence="10 11" key="1">
    <citation type="submission" date="2018-08" db="EMBL/GenBank/DDBJ databases">
        <title>Genomic Encyclopedia of Type Strains, Phase IV (KMG-IV): sequencing the most valuable type-strain genomes for metagenomic binning, comparative biology and taxonomic classification.</title>
        <authorList>
            <person name="Goeker M."/>
        </authorList>
    </citation>
    <scope>NUCLEOTIDE SEQUENCE [LARGE SCALE GENOMIC DNA]</scope>
    <source>
        <strain evidence="10 11">BW863</strain>
    </source>
</reference>
<dbReference type="PROSITE" id="PS51755">
    <property type="entry name" value="OMPR_PHOB"/>
    <property type="match status" value="1"/>
</dbReference>
<evidence type="ECO:0000313" key="10">
    <source>
        <dbReference type="EMBL" id="REF89287.1"/>
    </source>
</evidence>
<keyword evidence="1 6" id="KW-0597">Phosphoprotein</keyword>
<dbReference type="PANTHER" id="PTHR48111:SF4">
    <property type="entry name" value="DNA-BINDING DUAL TRANSCRIPTIONAL REGULATOR OMPR"/>
    <property type="match status" value="1"/>
</dbReference>
<dbReference type="GO" id="GO:0000156">
    <property type="term" value="F:phosphorelay response regulator activity"/>
    <property type="evidence" value="ECO:0007669"/>
    <property type="project" value="TreeGrafter"/>
</dbReference>
<dbReference type="FunFam" id="3.40.50.2300:FF:000001">
    <property type="entry name" value="DNA-binding response regulator PhoB"/>
    <property type="match status" value="1"/>
</dbReference>
<dbReference type="GO" id="GO:0032993">
    <property type="term" value="C:protein-DNA complex"/>
    <property type="evidence" value="ECO:0007669"/>
    <property type="project" value="TreeGrafter"/>
</dbReference>
<evidence type="ECO:0000259" key="8">
    <source>
        <dbReference type="PROSITE" id="PS50110"/>
    </source>
</evidence>
<dbReference type="RefSeq" id="WP_115835079.1">
    <property type="nucleotide sequence ID" value="NZ_CP025086.1"/>
</dbReference>
<keyword evidence="5" id="KW-0804">Transcription</keyword>
<dbReference type="InterPro" id="IPR011006">
    <property type="entry name" value="CheY-like_superfamily"/>
</dbReference>
<evidence type="ECO:0000256" key="4">
    <source>
        <dbReference type="ARBA" id="ARBA00023125"/>
    </source>
</evidence>